<keyword evidence="3" id="KW-1185">Reference proteome</keyword>
<proteinExistence type="predicted"/>
<protein>
    <submittedName>
        <fullName evidence="4">DMAP1-binding domain-containing protein</fullName>
    </submittedName>
</protein>
<evidence type="ECO:0000256" key="1">
    <source>
        <dbReference type="SAM" id="MobiDB-lite"/>
    </source>
</evidence>
<sequence length="419" mass="45938">MQDSPELDVSRFPAEVRETLAQLELELSEGDITEKGFKKKRDKLLAPFLGRKNSISGGSKVGVASPSTNTKRRQRRLTRNESRYHSEIRQEAVQQALADWKKEATAGESKYMALQPLRRKHNDGTAKSTVSKSTSIKSKSAKNSILSDSSSDDDDSTLDSARGTKTKQSPNMANKPLPKSPVPTESNNNHHRHAEDDPPKPLPRFLRHRSQSRDRNADRDRGRDATPVANGTSPMQRVLNEENRLRKQNKRSSQIFGVEPTYAPAIGSRTPKEPTSGNSGGIGDRALPEPPIEEPDEEAPIDSTKLLAADDEDAAYVNCTYTNDSGLGSATGVPVGPSGAPASGCQDYANTRIPLRPVKVSAKIQQIMQSLQCKDVNQSPQHSQACFTVSENVFIYQSFINMFKQTAFGPGQPCLRSIS</sequence>
<feature type="region of interest" description="Disordered" evidence="1">
    <location>
        <begin position="110"/>
        <end position="300"/>
    </location>
</feature>
<dbReference type="InterPro" id="IPR010506">
    <property type="entry name" value="DMAP1-bd"/>
</dbReference>
<dbReference type="Proteomes" id="UP000492821">
    <property type="component" value="Unassembled WGS sequence"/>
</dbReference>
<evidence type="ECO:0000313" key="4">
    <source>
        <dbReference type="WBParaSite" id="Pan_g6586.t2"/>
    </source>
</evidence>
<dbReference type="AlphaFoldDB" id="A0A7E4W5I8"/>
<dbReference type="SMART" id="SM01137">
    <property type="entry name" value="DMAP_binding"/>
    <property type="match status" value="1"/>
</dbReference>
<feature type="compositionally biased region" description="Acidic residues" evidence="1">
    <location>
        <begin position="291"/>
        <end position="300"/>
    </location>
</feature>
<evidence type="ECO:0000259" key="2">
    <source>
        <dbReference type="PROSITE" id="PS51912"/>
    </source>
</evidence>
<feature type="compositionally biased region" description="Basic and acidic residues" evidence="1">
    <location>
        <begin position="211"/>
        <end position="224"/>
    </location>
</feature>
<feature type="compositionally biased region" description="Low complexity" evidence="1">
    <location>
        <begin position="126"/>
        <end position="149"/>
    </location>
</feature>
<feature type="compositionally biased region" description="Basic and acidic residues" evidence="1">
    <location>
        <begin position="78"/>
        <end position="88"/>
    </location>
</feature>
<reference evidence="3" key="1">
    <citation type="journal article" date="2013" name="Genetics">
        <title>The draft genome and transcriptome of Panagrellus redivivus are shaped by the harsh demands of a free-living lifestyle.</title>
        <authorList>
            <person name="Srinivasan J."/>
            <person name="Dillman A.R."/>
            <person name="Macchietto M.G."/>
            <person name="Heikkinen L."/>
            <person name="Lakso M."/>
            <person name="Fracchia K.M."/>
            <person name="Antoshechkin I."/>
            <person name="Mortazavi A."/>
            <person name="Wong G."/>
            <person name="Sternberg P.W."/>
        </authorList>
    </citation>
    <scope>NUCLEOTIDE SEQUENCE [LARGE SCALE GENOMIC DNA]</scope>
    <source>
        <strain evidence="3">MT8872</strain>
    </source>
</reference>
<name>A0A7E4W5I8_PANRE</name>
<dbReference type="PROSITE" id="PS51912">
    <property type="entry name" value="DMAP1_BIND"/>
    <property type="match status" value="1"/>
</dbReference>
<feature type="region of interest" description="Disordered" evidence="1">
    <location>
        <begin position="50"/>
        <end position="88"/>
    </location>
</feature>
<evidence type="ECO:0000313" key="3">
    <source>
        <dbReference type="Proteomes" id="UP000492821"/>
    </source>
</evidence>
<accession>A0A7E4W5I8</accession>
<reference evidence="4" key="2">
    <citation type="submission" date="2020-10" db="UniProtKB">
        <authorList>
            <consortium name="WormBaseParasite"/>
        </authorList>
    </citation>
    <scope>IDENTIFICATION</scope>
</reference>
<dbReference type="WBParaSite" id="Pan_g6586.t2">
    <property type="protein sequence ID" value="Pan_g6586.t2"/>
    <property type="gene ID" value="Pan_g6586"/>
</dbReference>
<organism evidence="3 4">
    <name type="scientific">Panagrellus redivivus</name>
    <name type="common">Microworm</name>
    <dbReference type="NCBI Taxonomy" id="6233"/>
    <lineage>
        <taxon>Eukaryota</taxon>
        <taxon>Metazoa</taxon>
        <taxon>Ecdysozoa</taxon>
        <taxon>Nematoda</taxon>
        <taxon>Chromadorea</taxon>
        <taxon>Rhabditida</taxon>
        <taxon>Tylenchina</taxon>
        <taxon>Panagrolaimomorpha</taxon>
        <taxon>Panagrolaimoidea</taxon>
        <taxon>Panagrolaimidae</taxon>
        <taxon>Panagrellus</taxon>
    </lineage>
</organism>
<dbReference type="Pfam" id="PF06464">
    <property type="entry name" value="DMAP_binding"/>
    <property type="match status" value="1"/>
</dbReference>
<feature type="domain" description="DMAP1-binding" evidence="2">
    <location>
        <begin position="8"/>
        <end position="135"/>
    </location>
</feature>